<accession>A0A2Z6Q750</accession>
<name>A0A2Z6Q750_9GLOM</name>
<keyword evidence="3" id="KW-1185">Reference proteome</keyword>
<feature type="compositionally biased region" description="Basic and acidic residues" evidence="1">
    <location>
        <begin position="15"/>
        <end position="24"/>
    </location>
</feature>
<evidence type="ECO:0000313" key="3">
    <source>
        <dbReference type="Proteomes" id="UP000247702"/>
    </source>
</evidence>
<proteinExistence type="predicted"/>
<feature type="region of interest" description="Disordered" evidence="1">
    <location>
        <begin position="1"/>
        <end position="24"/>
    </location>
</feature>
<dbReference type="AlphaFoldDB" id="A0A2Z6Q750"/>
<evidence type="ECO:0000313" key="2">
    <source>
        <dbReference type="EMBL" id="GBB85980.1"/>
    </source>
</evidence>
<comment type="caution">
    <text evidence="2">The sequence shown here is derived from an EMBL/GenBank/DDBJ whole genome shotgun (WGS) entry which is preliminary data.</text>
</comment>
<sequence>MINSEPVDLLGLPVDNKENEATDDECLKELSEDDESEEYRYDWMCLAEMGLRTNIDSSTDLETQDMDINHD</sequence>
<gene>
    <name evidence="2" type="ORF">RclHR1_12400008</name>
</gene>
<reference evidence="2 3" key="1">
    <citation type="submission" date="2017-11" db="EMBL/GenBank/DDBJ databases">
        <title>The genome of Rhizophagus clarus HR1 reveals common genetic basis of auxotrophy among arbuscular mycorrhizal fungi.</title>
        <authorList>
            <person name="Kobayashi Y."/>
        </authorList>
    </citation>
    <scope>NUCLEOTIDE SEQUENCE [LARGE SCALE GENOMIC DNA]</scope>
    <source>
        <strain evidence="2 3">HR1</strain>
    </source>
</reference>
<organism evidence="2 3">
    <name type="scientific">Rhizophagus clarus</name>
    <dbReference type="NCBI Taxonomy" id="94130"/>
    <lineage>
        <taxon>Eukaryota</taxon>
        <taxon>Fungi</taxon>
        <taxon>Fungi incertae sedis</taxon>
        <taxon>Mucoromycota</taxon>
        <taxon>Glomeromycotina</taxon>
        <taxon>Glomeromycetes</taxon>
        <taxon>Glomerales</taxon>
        <taxon>Glomeraceae</taxon>
        <taxon>Rhizophagus</taxon>
    </lineage>
</organism>
<evidence type="ECO:0000256" key="1">
    <source>
        <dbReference type="SAM" id="MobiDB-lite"/>
    </source>
</evidence>
<dbReference type="EMBL" id="BEXD01000270">
    <property type="protein sequence ID" value="GBB85980.1"/>
    <property type="molecule type" value="Genomic_DNA"/>
</dbReference>
<dbReference type="Proteomes" id="UP000247702">
    <property type="component" value="Unassembled WGS sequence"/>
</dbReference>
<protein>
    <submittedName>
        <fullName evidence="2">Uncharacterized protein</fullName>
    </submittedName>
</protein>